<evidence type="ECO:0000313" key="1">
    <source>
        <dbReference type="Proteomes" id="UP000046392"/>
    </source>
</evidence>
<dbReference type="SUPFAM" id="SSF53649">
    <property type="entry name" value="Alkaline phosphatase-like"/>
    <property type="match status" value="1"/>
</dbReference>
<dbReference type="AlphaFoldDB" id="A0A0N5BUQ1"/>
<dbReference type="Gene3D" id="3.40.720.10">
    <property type="entry name" value="Alkaline Phosphatase, subunit A"/>
    <property type="match status" value="1"/>
</dbReference>
<organism evidence="1 2">
    <name type="scientific">Strongyloides papillosus</name>
    <name type="common">Intestinal threadworm</name>
    <dbReference type="NCBI Taxonomy" id="174720"/>
    <lineage>
        <taxon>Eukaryota</taxon>
        <taxon>Metazoa</taxon>
        <taxon>Ecdysozoa</taxon>
        <taxon>Nematoda</taxon>
        <taxon>Chromadorea</taxon>
        <taxon>Rhabditida</taxon>
        <taxon>Tylenchina</taxon>
        <taxon>Panagrolaimomorpha</taxon>
        <taxon>Strongyloidoidea</taxon>
        <taxon>Strongyloididae</taxon>
        <taxon>Strongyloides</taxon>
    </lineage>
</organism>
<dbReference type="PANTHER" id="PTHR10974">
    <property type="entry name" value="FI08016P-RELATED"/>
    <property type="match status" value="1"/>
</dbReference>
<dbReference type="Proteomes" id="UP000046392">
    <property type="component" value="Unplaced"/>
</dbReference>
<dbReference type="GO" id="GO:0005615">
    <property type="term" value="C:extracellular space"/>
    <property type="evidence" value="ECO:0007669"/>
    <property type="project" value="TreeGrafter"/>
</dbReference>
<dbReference type="InterPro" id="IPR017850">
    <property type="entry name" value="Alkaline_phosphatase_core_sf"/>
</dbReference>
<dbReference type="WBParaSite" id="SPAL_0000957100.1">
    <property type="protein sequence ID" value="SPAL_0000957100.1"/>
    <property type="gene ID" value="SPAL_0000957100"/>
</dbReference>
<reference evidence="2" key="1">
    <citation type="submission" date="2017-02" db="UniProtKB">
        <authorList>
            <consortium name="WormBaseParasite"/>
        </authorList>
    </citation>
    <scope>IDENTIFICATION</scope>
</reference>
<dbReference type="InterPro" id="IPR004245">
    <property type="entry name" value="DUF229"/>
</dbReference>
<evidence type="ECO:0000313" key="2">
    <source>
        <dbReference type="WBParaSite" id="SPAL_0000957100.1"/>
    </source>
</evidence>
<dbReference type="PANTHER" id="PTHR10974:SF75">
    <property type="entry name" value="SULFATASE DOMAIN-CONTAINING PROTEIN"/>
    <property type="match status" value="1"/>
</dbReference>
<dbReference type="Pfam" id="PF02995">
    <property type="entry name" value="DUF229"/>
    <property type="match status" value="1"/>
</dbReference>
<dbReference type="CDD" id="cd16021">
    <property type="entry name" value="ALP_like"/>
    <property type="match status" value="1"/>
</dbReference>
<protein>
    <submittedName>
        <fullName evidence="2">Sulfatase domain-containing protein</fullName>
    </submittedName>
</protein>
<name>A0A0N5BUQ1_STREA</name>
<keyword evidence="1" id="KW-1185">Reference proteome</keyword>
<accession>A0A0N5BUQ1</accession>
<proteinExistence type="predicted"/>
<dbReference type="STRING" id="174720.A0A0N5BUQ1"/>
<sequence length="514" mass="60555">MDCDIFHFRCYNRSNVIIYDDVYFHINKLSKIPKESTPFLKENFSIPKNNKLYDVHIYVIDSLSYYHALRALPKTRKYLKENFNGVEMEFLNSIGENSRPNAYGILLNKQNMDVNDFFSSKKEKKNDFGDMESCGVSLDNKTFILDYYRKMGYVTLFAEDYEFGGVFSYINCVGFKKEPSHHTLKPFQILSTQIELGKVVENKLKKECYHHGFHIMDYLSDFLQKYKSNSKMTLIWHSNILHDEINPIFAADEIFYNFFKKNEKHYKNSFSILMGDHGYRMNPFFWSDIGRFEEKNPYFIITIPGELKYNAQLMKNLNENSKKHSSHFDVYATLLDILTNAPKDGFKMLDKQKEFPIKNDTIKGLSLLRPLPNYNRSCYDMFIPPQYCLCKPKFELLPYSMAKERTKIKKSFIKALNNKLVLGNLTDKCAEMKLDESEKFIVKFASDGGSKIVYQVNAVTIPGKTRYQAMMNKNFEILNNQITRLDVYREQTEPCENSTFFRIYCYCKILLHKI</sequence>